<gene>
    <name evidence="2" type="ORF">URODEC1_LOCUS114587</name>
</gene>
<dbReference type="Pfam" id="PF12937">
    <property type="entry name" value="F-box-like"/>
    <property type="match status" value="1"/>
</dbReference>
<dbReference type="PANTHER" id="PTHR32133:SF386">
    <property type="entry name" value="F-BOX DOMAIN-CONTAINING PROTEIN"/>
    <property type="match status" value="1"/>
</dbReference>
<sequence length="372" mass="41810">MAALPPELVEEILLRLPPDDPASLFRAALVCRLWRRLASGTGFRRRFCEFHHHTAPVLGVLCQGQNHDSNNEQDRLPKACFFSTSSFRPARVDHHGCCVIDARHGRVLLSRVTPKAGPWRIDLIVWDPTTDEQLELPSLPIHGTWKAAVVCAAGSSCDHIDCHRGSFLVVVVFIGIEPRRMFTLVYASDARAWSEVASVERQYLCDYFEIAPGVLLADAFYFLACHSNGIVKYDMVTRKISMINLMICNFSHQNNVLMTMEDGRLGLATMKAVRNRCQPIHLWSMEVGSDTDARFVLSGVIDLEKLLPIKVFEVFRVNGFADGARVLFISTTDGLYSIDIKSEQVKKIDLNSYLLGGNPVYRSNALEHIICY</sequence>
<evidence type="ECO:0000313" key="2">
    <source>
        <dbReference type="EMBL" id="CAL5091842.1"/>
    </source>
</evidence>
<dbReference type="EMBL" id="OZ075118">
    <property type="protein sequence ID" value="CAL5091842.1"/>
    <property type="molecule type" value="Genomic_DNA"/>
</dbReference>
<dbReference type="Gene3D" id="1.20.1280.50">
    <property type="match status" value="1"/>
</dbReference>
<evidence type="ECO:0000259" key="1">
    <source>
        <dbReference type="PROSITE" id="PS50181"/>
    </source>
</evidence>
<feature type="domain" description="F-box" evidence="1">
    <location>
        <begin position="1"/>
        <end position="47"/>
    </location>
</feature>
<proteinExistence type="predicted"/>
<dbReference type="SUPFAM" id="SSF81383">
    <property type="entry name" value="F-box domain"/>
    <property type="match status" value="1"/>
</dbReference>
<dbReference type="InterPro" id="IPR036047">
    <property type="entry name" value="F-box-like_dom_sf"/>
</dbReference>
<keyword evidence="3" id="KW-1185">Reference proteome</keyword>
<organism evidence="2 3">
    <name type="scientific">Urochloa decumbens</name>
    <dbReference type="NCBI Taxonomy" id="240449"/>
    <lineage>
        <taxon>Eukaryota</taxon>
        <taxon>Viridiplantae</taxon>
        <taxon>Streptophyta</taxon>
        <taxon>Embryophyta</taxon>
        <taxon>Tracheophyta</taxon>
        <taxon>Spermatophyta</taxon>
        <taxon>Magnoliopsida</taxon>
        <taxon>Liliopsida</taxon>
        <taxon>Poales</taxon>
        <taxon>Poaceae</taxon>
        <taxon>PACMAD clade</taxon>
        <taxon>Panicoideae</taxon>
        <taxon>Panicodae</taxon>
        <taxon>Paniceae</taxon>
        <taxon>Melinidinae</taxon>
        <taxon>Urochloa</taxon>
    </lineage>
</organism>
<dbReference type="PROSITE" id="PS50181">
    <property type="entry name" value="FBOX"/>
    <property type="match status" value="1"/>
</dbReference>
<dbReference type="InterPro" id="IPR001810">
    <property type="entry name" value="F-box_dom"/>
</dbReference>
<dbReference type="AlphaFoldDB" id="A0ABC9GC53"/>
<dbReference type="Proteomes" id="UP001497457">
    <property type="component" value="Chromosome 8b"/>
</dbReference>
<reference evidence="3" key="1">
    <citation type="submission" date="2024-06" db="EMBL/GenBank/DDBJ databases">
        <authorList>
            <person name="Ryan C."/>
        </authorList>
    </citation>
    <scope>NUCLEOTIDE SEQUENCE [LARGE SCALE GENOMIC DNA]</scope>
</reference>
<name>A0ABC9GC53_9POAL</name>
<accession>A0ABC9GC53</accession>
<protein>
    <recommendedName>
        <fullName evidence="1">F-box domain-containing protein</fullName>
    </recommendedName>
</protein>
<reference evidence="2 3" key="2">
    <citation type="submission" date="2024-10" db="EMBL/GenBank/DDBJ databases">
        <authorList>
            <person name="Ryan C."/>
        </authorList>
    </citation>
    <scope>NUCLEOTIDE SEQUENCE [LARGE SCALE GENOMIC DNA]</scope>
</reference>
<dbReference type="PANTHER" id="PTHR32133">
    <property type="entry name" value="OS07G0120400 PROTEIN"/>
    <property type="match status" value="1"/>
</dbReference>
<dbReference type="SMART" id="SM00256">
    <property type="entry name" value="FBOX"/>
    <property type="match status" value="1"/>
</dbReference>
<evidence type="ECO:0000313" key="3">
    <source>
        <dbReference type="Proteomes" id="UP001497457"/>
    </source>
</evidence>